<comment type="subcellular location">
    <subcellularLocation>
        <location evidence="1">Membrane</location>
    </subcellularLocation>
</comment>
<evidence type="ECO:0000256" key="2">
    <source>
        <dbReference type="ARBA" id="ARBA00022676"/>
    </source>
</evidence>
<dbReference type="AlphaFoldDB" id="A0A8H5X7Q9"/>
<evidence type="ECO:0000256" key="8">
    <source>
        <dbReference type="SAM" id="Phobius"/>
    </source>
</evidence>
<keyword evidence="2" id="KW-0328">Glycosyltransferase</keyword>
<dbReference type="InterPro" id="IPR052427">
    <property type="entry name" value="Glycosyltrans_GT2/GT47"/>
</dbReference>
<protein>
    <submittedName>
        <fullName evidence="9">Polysaccharide synthase</fullName>
    </submittedName>
</protein>
<gene>
    <name evidence="9" type="ORF">FDENT_6189</name>
</gene>
<feature type="transmembrane region" description="Helical" evidence="8">
    <location>
        <begin position="624"/>
        <end position="646"/>
    </location>
</feature>
<dbReference type="GO" id="GO:0016020">
    <property type="term" value="C:membrane"/>
    <property type="evidence" value="ECO:0007669"/>
    <property type="project" value="UniProtKB-SubCell"/>
</dbReference>
<keyword evidence="10" id="KW-1185">Reference proteome</keyword>
<keyword evidence="6 8" id="KW-0472">Membrane</keyword>
<reference evidence="9 10" key="1">
    <citation type="submission" date="2020-05" db="EMBL/GenBank/DDBJ databases">
        <title>Identification and distribution of gene clusters putatively required for synthesis of sphingolipid metabolism inhibitors in phylogenetically diverse species of the filamentous fungus Fusarium.</title>
        <authorList>
            <person name="Kim H.-S."/>
            <person name="Busman M."/>
            <person name="Brown D.W."/>
            <person name="Divon H."/>
            <person name="Uhlig S."/>
            <person name="Proctor R.H."/>
        </authorList>
    </citation>
    <scope>NUCLEOTIDE SEQUENCE [LARGE SCALE GENOMIC DNA]</scope>
    <source>
        <strain evidence="9 10">NRRL 25311</strain>
    </source>
</reference>
<dbReference type="GO" id="GO:0016757">
    <property type="term" value="F:glycosyltransferase activity"/>
    <property type="evidence" value="ECO:0007669"/>
    <property type="project" value="UniProtKB-KW"/>
</dbReference>
<feature type="transmembrane region" description="Helical" evidence="8">
    <location>
        <begin position="559"/>
        <end position="583"/>
    </location>
</feature>
<dbReference type="SUPFAM" id="SSF53448">
    <property type="entry name" value="Nucleotide-diphospho-sugar transferases"/>
    <property type="match status" value="1"/>
</dbReference>
<organism evidence="9 10">
    <name type="scientific">Fusarium denticulatum</name>
    <dbReference type="NCBI Taxonomy" id="48507"/>
    <lineage>
        <taxon>Eukaryota</taxon>
        <taxon>Fungi</taxon>
        <taxon>Dikarya</taxon>
        <taxon>Ascomycota</taxon>
        <taxon>Pezizomycotina</taxon>
        <taxon>Sordariomycetes</taxon>
        <taxon>Hypocreomycetidae</taxon>
        <taxon>Hypocreales</taxon>
        <taxon>Nectriaceae</taxon>
        <taxon>Fusarium</taxon>
        <taxon>Fusarium fujikuroi species complex</taxon>
    </lineage>
</organism>
<dbReference type="PANTHER" id="PTHR47844:SF1">
    <property type="entry name" value="EXOSTOSIN-LIKE 2"/>
    <property type="match status" value="1"/>
</dbReference>
<keyword evidence="7" id="KW-0325">Glycoprotein</keyword>
<evidence type="ECO:0000256" key="7">
    <source>
        <dbReference type="ARBA" id="ARBA00023180"/>
    </source>
</evidence>
<accession>A0A8H5X7Q9</accession>
<comment type="caution">
    <text evidence="9">The sequence shown here is derived from an EMBL/GenBank/DDBJ whole genome shotgun (WGS) entry which is preliminary data.</text>
</comment>
<evidence type="ECO:0000313" key="9">
    <source>
        <dbReference type="EMBL" id="KAF5685535.1"/>
    </source>
</evidence>
<keyword evidence="4 8" id="KW-0812">Transmembrane</keyword>
<dbReference type="EMBL" id="JAAOAK010000162">
    <property type="protein sequence ID" value="KAF5685535.1"/>
    <property type="molecule type" value="Genomic_DNA"/>
</dbReference>
<evidence type="ECO:0000256" key="4">
    <source>
        <dbReference type="ARBA" id="ARBA00022692"/>
    </source>
</evidence>
<sequence length="751" mass="85215">MSPLPSVAIDAIEVCVNPALWTPEAKQRNDKAHDVRRGPSSTGQVLFSTLTWAATGTRRDSHAPAQNRRHDDRAKALSCALFNPPIRAAAAAIHGPSNPLKSSNPSLPTGPGPNAVHTTMAHDLIKDPHYSMFMHASLIHFHHNTIILDGQPLSIPDYETQSPVLKSPINPSSPLLFRISTLVVQYPSTAVYHKNISAYSGINSTSSHLPNSLDFDTFNSYSMSESEIQSIGRSHLPGLAGLLALPMPSFNFWYSTTFWLYLFVGLWVHRYLRLLVHCVSHWTYKSKPIPSKPTFTSKDVTVVIPTIHNAFEELRPSIESILACEPAELILVTTHDKRKDLQRLADSLVFPKVRVLDTPIANKRLQVCEALPKVETPITIMADDDVTWPSTLMPWILAPFEDPQIGGVGTCQRVRREHDGSWSTKAWNWLGAAYIERRNFEISATHNIDGGTSCMSGRTGAYRSEILSSHDFLHGFKNEKWRKWILNADDDNFVTRWLVSHQWKTWIQYDKECEIETTLENSTKFLYQCSRWARSNWRSNWTSMVTERYIWKQQLWCTYALHFATFTSLAFVVDPLLLASCWWGTADWDIQNRRYAFWTQFIFMFAFTKVVKLMGLFIRNPSDIVFLPVSVMFGYFHGLIKLYALITLNMTSWGSRADGDANDEQRLAPAPQPSIVLKTPPGKGSLIRYNVRQKGRQPQAQQVAWEKSDYAAYDSSTSYIPIRVHTPMAMTPNTTKLHTNETSINSQCWVI</sequence>
<name>A0A8H5X7Q9_9HYPO</name>
<evidence type="ECO:0000313" key="10">
    <source>
        <dbReference type="Proteomes" id="UP000562682"/>
    </source>
</evidence>
<keyword evidence="3" id="KW-0808">Transferase</keyword>
<dbReference type="InterPro" id="IPR029044">
    <property type="entry name" value="Nucleotide-diphossugar_trans"/>
</dbReference>
<evidence type="ECO:0000256" key="5">
    <source>
        <dbReference type="ARBA" id="ARBA00022989"/>
    </source>
</evidence>
<evidence type="ECO:0000256" key="3">
    <source>
        <dbReference type="ARBA" id="ARBA00022679"/>
    </source>
</evidence>
<keyword evidence="5 8" id="KW-1133">Transmembrane helix</keyword>
<dbReference type="CDD" id="cd06434">
    <property type="entry name" value="GT2_HAS"/>
    <property type="match status" value="1"/>
</dbReference>
<dbReference type="Pfam" id="PF13641">
    <property type="entry name" value="Glyco_tranf_2_3"/>
    <property type="match status" value="1"/>
</dbReference>
<evidence type="ECO:0000256" key="1">
    <source>
        <dbReference type="ARBA" id="ARBA00004370"/>
    </source>
</evidence>
<dbReference type="Proteomes" id="UP000562682">
    <property type="component" value="Unassembled WGS sequence"/>
</dbReference>
<dbReference type="PANTHER" id="PTHR47844">
    <property type="entry name" value="SYNTHASE CPS1, PUTATIVE (AFU_ORTHOLOGUE AFUA_7G02500)-RELATED"/>
    <property type="match status" value="1"/>
</dbReference>
<proteinExistence type="predicted"/>
<dbReference type="Gene3D" id="3.90.550.10">
    <property type="entry name" value="Spore Coat Polysaccharide Biosynthesis Protein SpsA, Chain A"/>
    <property type="match status" value="1"/>
</dbReference>
<evidence type="ECO:0000256" key="6">
    <source>
        <dbReference type="ARBA" id="ARBA00023136"/>
    </source>
</evidence>
<feature type="transmembrane region" description="Helical" evidence="8">
    <location>
        <begin position="595"/>
        <end position="618"/>
    </location>
</feature>